<feature type="domain" description="Tripartite ATP-independent periplasmic transporters DctQ component" evidence="10">
    <location>
        <begin position="121"/>
        <end position="254"/>
    </location>
</feature>
<gene>
    <name evidence="11" type="ORF">M3P21_06920</name>
</gene>
<evidence type="ECO:0000256" key="3">
    <source>
        <dbReference type="ARBA" id="ARBA00022475"/>
    </source>
</evidence>
<name>A0ABT0Q0B1_9RHOB</name>
<comment type="subcellular location">
    <subcellularLocation>
        <location evidence="1 9">Cell inner membrane</location>
        <topology evidence="1 9">Multi-pass membrane protein</topology>
    </subcellularLocation>
</comment>
<comment type="subunit">
    <text evidence="9">The complex comprises the extracytoplasmic solute receptor protein and the two transmembrane proteins.</text>
</comment>
<dbReference type="InterPro" id="IPR055348">
    <property type="entry name" value="DctQ"/>
</dbReference>
<feature type="transmembrane region" description="Helical" evidence="9">
    <location>
        <begin position="234"/>
        <end position="252"/>
    </location>
</feature>
<proteinExistence type="inferred from homology"/>
<dbReference type="EMBL" id="JAMFMB010000006">
    <property type="protein sequence ID" value="MCL6283260.1"/>
    <property type="molecule type" value="Genomic_DNA"/>
</dbReference>
<dbReference type="Proteomes" id="UP001203880">
    <property type="component" value="Unassembled WGS sequence"/>
</dbReference>
<keyword evidence="12" id="KW-1185">Reference proteome</keyword>
<organism evidence="11 12">
    <name type="scientific">Ruegeria spongiae</name>
    <dbReference type="NCBI Taxonomy" id="2942209"/>
    <lineage>
        <taxon>Bacteria</taxon>
        <taxon>Pseudomonadati</taxon>
        <taxon>Pseudomonadota</taxon>
        <taxon>Alphaproteobacteria</taxon>
        <taxon>Rhodobacterales</taxon>
        <taxon>Roseobacteraceae</taxon>
        <taxon>Ruegeria</taxon>
    </lineage>
</organism>
<comment type="caution">
    <text evidence="9">Lacks conserved residue(s) required for the propagation of feature annotation.</text>
</comment>
<feature type="transmembrane region" description="Helical" evidence="9">
    <location>
        <begin position="184"/>
        <end position="205"/>
    </location>
</feature>
<evidence type="ECO:0000313" key="12">
    <source>
        <dbReference type="Proteomes" id="UP001203880"/>
    </source>
</evidence>
<reference evidence="11" key="1">
    <citation type="submission" date="2022-05" db="EMBL/GenBank/DDBJ databases">
        <authorList>
            <person name="Park J.-S."/>
        </authorList>
    </citation>
    <scope>NUCLEOTIDE SEQUENCE</scope>
    <source>
        <strain evidence="11">2012CJ41-6</strain>
    </source>
</reference>
<keyword evidence="3" id="KW-1003">Cell membrane</keyword>
<sequence>MEEETGGFWEWVIPLAFLICTGWAIWHTPAYLLDFIPPDNPSLFDQMSELHLRKDVTPGLPGLFGGIADALDWAALILIPIVFVIGCLTVKVAPMEYPHWRSIDRIALFIGRVTMMMIISMTGVMLYEVFLRYVIEAPTLWANELTLWIAGFVFMASGIYAMQQRSHIRIFILYDLAPRWMQKLFDTISVVLLAIFAFFLVFGSYHQVFVTKFYKWEMFGTAFDPPIPATMQPMVLITVVLIALQAIVNLIADWNLEPTVHTAADDIDEEELEAIKRSVGSD</sequence>
<evidence type="ECO:0000256" key="8">
    <source>
        <dbReference type="ARBA" id="ARBA00038436"/>
    </source>
</evidence>
<evidence type="ECO:0000256" key="5">
    <source>
        <dbReference type="ARBA" id="ARBA00022692"/>
    </source>
</evidence>
<evidence type="ECO:0000256" key="7">
    <source>
        <dbReference type="ARBA" id="ARBA00023136"/>
    </source>
</evidence>
<comment type="similarity">
    <text evidence="8 9">Belongs to the TRAP transporter small permease family.</text>
</comment>
<feature type="transmembrane region" description="Helical" evidence="9">
    <location>
        <begin position="73"/>
        <end position="94"/>
    </location>
</feature>
<dbReference type="PANTHER" id="PTHR35011:SF4">
    <property type="entry name" value="SLL1102 PROTEIN"/>
    <property type="match status" value="1"/>
</dbReference>
<evidence type="ECO:0000256" key="4">
    <source>
        <dbReference type="ARBA" id="ARBA00022519"/>
    </source>
</evidence>
<dbReference type="RefSeq" id="WP_249707978.1">
    <property type="nucleotide sequence ID" value="NZ_JAMFMB010000006.1"/>
</dbReference>
<dbReference type="InterPro" id="IPR007387">
    <property type="entry name" value="TRAP_DctQ"/>
</dbReference>
<keyword evidence="5 9" id="KW-0812">Transmembrane</keyword>
<protein>
    <recommendedName>
        <fullName evidence="9">TRAP transporter small permease protein</fullName>
    </recommendedName>
</protein>
<keyword evidence="2 9" id="KW-0813">Transport</keyword>
<evidence type="ECO:0000256" key="1">
    <source>
        <dbReference type="ARBA" id="ARBA00004429"/>
    </source>
</evidence>
<keyword evidence="6 9" id="KW-1133">Transmembrane helix</keyword>
<keyword evidence="7 9" id="KW-0472">Membrane</keyword>
<dbReference type="PANTHER" id="PTHR35011">
    <property type="entry name" value="2,3-DIKETO-L-GULONATE TRAP TRANSPORTER SMALL PERMEASE PROTEIN YIAM"/>
    <property type="match status" value="1"/>
</dbReference>
<comment type="caution">
    <text evidence="11">The sequence shown here is derived from an EMBL/GenBank/DDBJ whole genome shotgun (WGS) entry which is preliminary data.</text>
</comment>
<evidence type="ECO:0000256" key="2">
    <source>
        <dbReference type="ARBA" id="ARBA00022448"/>
    </source>
</evidence>
<evidence type="ECO:0000256" key="9">
    <source>
        <dbReference type="RuleBase" id="RU369079"/>
    </source>
</evidence>
<evidence type="ECO:0000313" key="11">
    <source>
        <dbReference type="EMBL" id="MCL6283260.1"/>
    </source>
</evidence>
<feature type="transmembrane region" description="Helical" evidence="9">
    <location>
        <begin position="106"/>
        <end position="125"/>
    </location>
</feature>
<keyword evidence="4 9" id="KW-0997">Cell inner membrane</keyword>
<feature type="transmembrane region" description="Helical" evidence="9">
    <location>
        <begin position="145"/>
        <end position="163"/>
    </location>
</feature>
<dbReference type="Pfam" id="PF04290">
    <property type="entry name" value="DctQ"/>
    <property type="match status" value="1"/>
</dbReference>
<feature type="transmembrane region" description="Helical" evidence="9">
    <location>
        <begin position="7"/>
        <end position="26"/>
    </location>
</feature>
<comment type="function">
    <text evidence="9">Part of the tripartite ATP-independent periplasmic (TRAP) transport system.</text>
</comment>
<accession>A0ABT0Q0B1</accession>
<evidence type="ECO:0000259" key="10">
    <source>
        <dbReference type="Pfam" id="PF04290"/>
    </source>
</evidence>
<evidence type="ECO:0000256" key="6">
    <source>
        <dbReference type="ARBA" id="ARBA00022989"/>
    </source>
</evidence>